<accession>A0A1R1QWP5</accession>
<feature type="transmembrane region" description="Helical" evidence="10">
    <location>
        <begin position="57"/>
        <end position="84"/>
    </location>
</feature>
<dbReference type="OrthoDB" id="199946at2"/>
<evidence type="ECO:0000256" key="1">
    <source>
        <dbReference type="ARBA" id="ARBA00000085"/>
    </source>
</evidence>
<dbReference type="EMBL" id="MTJL01000005">
    <property type="protein sequence ID" value="OMI09090.1"/>
    <property type="molecule type" value="Genomic_DNA"/>
</dbReference>
<dbReference type="PANTHER" id="PTHR24421">
    <property type="entry name" value="NITRATE/NITRITE SENSOR PROTEIN NARX-RELATED"/>
    <property type="match status" value="1"/>
</dbReference>
<evidence type="ECO:0000256" key="8">
    <source>
        <dbReference type="ARBA" id="ARBA00023012"/>
    </source>
</evidence>
<dbReference type="GO" id="GO:0000155">
    <property type="term" value="F:phosphorelay sensor kinase activity"/>
    <property type="evidence" value="ECO:0007669"/>
    <property type="project" value="InterPro"/>
</dbReference>
<dbReference type="EC" id="2.7.13.3" evidence="2"/>
<evidence type="ECO:0000259" key="11">
    <source>
        <dbReference type="Pfam" id="PF07730"/>
    </source>
</evidence>
<keyword evidence="10" id="KW-0812">Transmembrane</keyword>
<evidence type="ECO:0000256" key="3">
    <source>
        <dbReference type="ARBA" id="ARBA00022553"/>
    </source>
</evidence>
<keyword evidence="5" id="KW-0547">Nucleotide-binding</keyword>
<keyword evidence="4" id="KW-0808">Transferase</keyword>
<comment type="catalytic activity">
    <reaction evidence="1">
        <text>ATP + protein L-histidine = ADP + protein N-phospho-L-histidine.</text>
        <dbReference type="EC" id="2.7.13.3"/>
    </reaction>
</comment>
<feature type="transmembrane region" description="Helical" evidence="10">
    <location>
        <begin position="96"/>
        <end position="129"/>
    </location>
</feature>
<keyword evidence="10" id="KW-0472">Membrane</keyword>
<dbReference type="AlphaFoldDB" id="A0A1R1QWP5"/>
<dbReference type="SUPFAM" id="SSF55874">
    <property type="entry name" value="ATPase domain of HSP90 chaperone/DNA topoisomerase II/histidine kinase"/>
    <property type="match status" value="1"/>
</dbReference>
<keyword evidence="9" id="KW-0175">Coiled coil</keyword>
<dbReference type="InterPro" id="IPR050482">
    <property type="entry name" value="Sensor_HK_TwoCompSys"/>
</dbReference>
<dbReference type="InterPro" id="IPR011712">
    <property type="entry name" value="Sig_transdc_His_kin_sub3_dim/P"/>
</dbReference>
<keyword evidence="8" id="KW-0902">Two-component regulatory system</keyword>
<dbReference type="Gene3D" id="3.30.565.10">
    <property type="entry name" value="Histidine kinase-like ATPase, C-terminal domain"/>
    <property type="match status" value="1"/>
</dbReference>
<keyword evidence="7" id="KW-0067">ATP-binding</keyword>
<dbReference type="GO" id="GO:0005524">
    <property type="term" value="F:ATP binding"/>
    <property type="evidence" value="ECO:0007669"/>
    <property type="project" value="UniProtKB-KW"/>
</dbReference>
<feature type="domain" description="Signal transduction histidine kinase subgroup 3 dimerisation and phosphoacceptor" evidence="11">
    <location>
        <begin position="177"/>
        <end position="242"/>
    </location>
</feature>
<evidence type="ECO:0000256" key="5">
    <source>
        <dbReference type="ARBA" id="ARBA00022741"/>
    </source>
</evidence>
<accession>A0A1R1S192</accession>
<evidence type="ECO:0000313" key="13">
    <source>
        <dbReference type="Proteomes" id="UP000187367"/>
    </source>
</evidence>
<comment type="caution">
    <text evidence="12">The sequence shown here is derived from an EMBL/GenBank/DDBJ whole genome shotgun (WGS) entry which is preliminary data.</text>
</comment>
<dbReference type="Pfam" id="PF07730">
    <property type="entry name" value="HisKA_3"/>
    <property type="match status" value="1"/>
</dbReference>
<reference evidence="12 13" key="1">
    <citation type="submission" date="2017-01" db="EMBL/GenBank/DDBJ databases">
        <title>Bacillus phylogenomics.</title>
        <authorList>
            <person name="Dunlap C."/>
        </authorList>
    </citation>
    <scope>NUCLEOTIDE SEQUENCE [LARGE SCALE GENOMIC DNA]</scope>
    <source>
        <strain evidence="12 13">NRRL B-41282</strain>
    </source>
</reference>
<evidence type="ECO:0000256" key="2">
    <source>
        <dbReference type="ARBA" id="ARBA00012438"/>
    </source>
</evidence>
<dbReference type="RefSeq" id="WP_076759464.1">
    <property type="nucleotide sequence ID" value="NZ_JARMMH010000011.1"/>
</dbReference>
<evidence type="ECO:0000256" key="10">
    <source>
        <dbReference type="SAM" id="Phobius"/>
    </source>
</evidence>
<dbReference type="GO" id="GO:0016020">
    <property type="term" value="C:membrane"/>
    <property type="evidence" value="ECO:0007669"/>
    <property type="project" value="InterPro"/>
</dbReference>
<feature type="transmembrane region" description="Helical" evidence="10">
    <location>
        <begin position="27"/>
        <end position="48"/>
    </location>
</feature>
<gene>
    <name evidence="12" type="ORF">BW143_03350</name>
</gene>
<dbReference type="Proteomes" id="UP000187367">
    <property type="component" value="Unassembled WGS sequence"/>
</dbReference>
<keyword evidence="13" id="KW-1185">Reference proteome</keyword>
<evidence type="ECO:0000256" key="6">
    <source>
        <dbReference type="ARBA" id="ARBA00022777"/>
    </source>
</evidence>
<dbReference type="PANTHER" id="PTHR24421:SF10">
    <property type="entry name" value="NITRATE_NITRITE SENSOR PROTEIN NARQ"/>
    <property type="match status" value="1"/>
</dbReference>
<organism evidence="12 13">
    <name type="scientific">Bacillus swezeyi</name>
    <dbReference type="NCBI Taxonomy" id="1925020"/>
    <lineage>
        <taxon>Bacteria</taxon>
        <taxon>Bacillati</taxon>
        <taxon>Bacillota</taxon>
        <taxon>Bacilli</taxon>
        <taxon>Bacillales</taxon>
        <taxon>Bacillaceae</taxon>
        <taxon>Bacillus</taxon>
    </lineage>
</organism>
<keyword evidence="10" id="KW-1133">Transmembrane helix</keyword>
<dbReference type="Gene3D" id="1.20.5.1930">
    <property type="match status" value="1"/>
</dbReference>
<proteinExistence type="predicted"/>
<evidence type="ECO:0000256" key="9">
    <source>
        <dbReference type="SAM" id="Coils"/>
    </source>
</evidence>
<evidence type="ECO:0000256" key="4">
    <source>
        <dbReference type="ARBA" id="ARBA00022679"/>
    </source>
</evidence>
<name>A0A1R1QWP5_9BACI</name>
<dbReference type="GO" id="GO:0046983">
    <property type="term" value="F:protein dimerization activity"/>
    <property type="evidence" value="ECO:0007669"/>
    <property type="project" value="InterPro"/>
</dbReference>
<evidence type="ECO:0000256" key="7">
    <source>
        <dbReference type="ARBA" id="ARBA00022840"/>
    </source>
</evidence>
<dbReference type="CDD" id="cd16917">
    <property type="entry name" value="HATPase_UhpB-NarQ-NarX-like"/>
    <property type="match status" value="1"/>
</dbReference>
<evidence type="ECO:0000313" key="12">
    <source>
        <dbReference type="EMBL" id="OMI09090.1"/>
    </source>
</evidence>
<protein>
    <recommendedName>
        <fullName evidence="2">histidine kinase</fullName>
        <ecNumber evidence="2">2.7.13.3</ecNumber>
    </recommendedName>
</protein>
<dbReference type="InterPro" id="IPR036890">
    <property type="entry name" value="HATPase_C_sf"/>
</dbReference>
<sequence>MELRIMSGKLILMGFIIYSYIQSEAVNLSWLVFCLLVYFCVNLAIAIFKKGMAKKVLIILSIMISAVSFLEVHSLFILLLPLNLYECAENMPRSKWAMLVVSVIPVFFIGGHIAAVYGLTAAFHFLLFLMAEHDAARIEKLENHIDQTRKDMQTLSKTLHENEEYIRQSEYTFKLEERSRLSQEIHDKIGHSMTGALIQLEAAKRLLHTDKEKASELLQNAINISKDGIEKIRLTLKNIKPPPEQMGIHRLKLLLDECAARHQIPISFVHYGDLDAISHIQWKIIFENITESLTNTMKYAKATHVSIEIHVLNTLIKTEVKDNGKGQEKIKKGMGIIGMEERAASVNGQVIVDGSNGFSVNTLLPKHE</sequence>
<keyword evidence="6 12" id="KW-0418">Kinase</keyword>
<keyword evidence="3" id="KW-0597">Phosphoprotein</keyword>
<feature type="coiled-coil region" evidence="9">
    <location>
        <begin position="131"/>
        <end position="158"/>
    </location>
</feature>